<dbReference type="EMBL" id="BK016066">
    <property type="protein sequence ID" value="DAF92431.1"/>
    <property type="molecule type" value="Genomic_DNA"/>
</dbReference>
<proteinExistence type="predicted"/>
<feature type="compositionally biased region" description="Low complexity" evidence="1">
    <location>
        <begin position="110"/>
        <end position="123"/>
    </location>
</feature>
<feature type="region of interest" description="Disordered" evidence="1">
    <location>
        <begin position="1"/>
        <end position="138"/>
    </location>
</feature>
<accession>A0A8S5UD47</accession>
<name>A0A8S5UD47_9CAUD</name>
<evidence type="ECO:0000256" key="1">
    <source>
        <dbReference type="SAM" id="MobiDB-lite"/>
    </source>
</evidence>
<protein>
    <submittedName>
        <fullName evidence="2">Uncharacterized protein</fullName>
    </submittedName>
</protein>
<evidence type="ECO:0000313" key="2">
    <source>
        <dbReference type="EMBL" id="DAF92431.1"/>
    </source>
</evidence>
<feature type="compositionally biased region" description="Basic residues" evidence="1">
    <location>
        <begin position="47"/>
        <end position="91"/>
    </location>
</feature>
<sequence length="138" mass="16195">MAHPPRLQPPLPRRRRNIPHIRPPSVRLPRNHAPRPQRHLPSLPRLAKTRVVRAHGSHLPARRRPLAQLRPHGRPHNHTPTPHTHHTHYTHQHTLPPNSHHQPSHTPHVRTPQQLTRTTPTQRALFPPEQHKYHLLLL</sequence>
<organism evidence="2">
    <name type="scientific">Siphoviridae sp. ct13O11</name>
    <dbReference type="NCBI Taxonomy" id="2825303"/>
    <lineage>
        <taxon>Viruses</taxon>
        <taxon>Duplodnaviria</taxon>
        <taxon>Heunggongvirae</taxon>
        <taxon>Uroviricota</taxon>
        <taxon>Caudoviricetes</taxon>
    </lineage>
</organism>
<reference evidence="2" key="1">
    <citation type="journal article" date="2021" name="Proc. Natl. Acad. Sci. U.S.A.">
        <title>A Catalog of Tens of Thousands of Viruses from Human Metagenomes Reveals Hidden Associations with Chronic Diseases.</title>
        <authorList>
            <person name="Tisza M.J."/>
            <person name="Buck C.B."/>
        </authorList>
    </citation>
    <scope>NUCLEOTIDE SEQUENCE</scope>
    <source>
        <strain evidence="2">Ct13O11</strain>
    </source>
</reference>
<feature type="compositionally biased region" description="Basic residues" evidence="1">
    <location>
        <begin position="29"/>
        <end position="38"/>
    </location>
</feature>
<feature type="compositionally biased region" description="Pro residues" evidence="1">
    <location>
        <begin position="1"/>
        <end position="11"/>
    </location>
</feature>